<name>A0A0D7K6R9_9BURK</name>
<dbReference type="Proteomes" id="UP000316993">
    <property type="component" value="Unassembled WGS sequence"/>
</dbReference>
<accession>A0A0D7K6R9</accession>
<dbReference type="RefSeq" id="WP_044400193.1">
    <property type="nucleotide sequence ID" value="NZ_DAMBBS010000002.1"/>
</dbReference>
<gene>
    <name evidence="2" type="ORF">BDD18_1207</name>
    <name evidence="1" type="ORF">RP29_15055</name>
</gene>
<dbReference type="EMBL" id="JXYQ01000053">
    <property type="protein sequence ID" value="KJA09662.1"/>
    <property type="molecule type" value="Genomic_DNA"/>
</dbReference>
<proteinExistence type="predicted"/>
<evidence type="ECO:0000313" key="3">
    <source>
        <dbReference type="Proteomes" id="UP000032566"/>
    </source>
</evidence>
<reference evidence="2 4" key="2">
    <citation type="submission" date="2019-06" db="EMBL/GenBank/DDBJ databases">
        <title>Genomic Encyclopedia of Archaeal and Bacterial Type Strains, Phase II (KMG-II): from individual species to whole genera.</title>
        <authorList>
            <person name="Goeker M."/>
        </authorList>
    </citation>
    <scope>NUCLEOTIDE SEQUENCE [LARGE SCALE GENOMIC DNA]</scope>
    <source>
        <strain evidence="2 4">DSM 7270</strain>
    </source>
</reference>
<dbReference type="EMBL" id="VFPV01000001">
    <property type="protein sequence ID" value="TQN08051.1"/>
    <property type="molecule type" value="Genomic_DNA"/>
</dbReference>
<dbReference type="AlphaFoldDB" id="A0A0D7K6R9"/>
<dbReference type="PATRIC" id="fig|80878.5.peg.2912"/>
<comment type="caution">
    <text evidence="1">The sequence shown here is derived from an EMBL/GenBank/DDBJ whole genome shotgun (WGS) entry which is preliminary data.</text>
</comment>
<sequence>MNRRHYAITLQQASAESPTLAMLTALTKDSSERLKAIEPLLPAGLRDTVRAGPIEGATWCLLVKSNSAAAKLRQILPALQAHLRIKGWEVNSIRLKVQTDLR</sequence>
<protein>
    <recommendedName>
        <fullName evidence="5">DUF721 domain-containing protein</fullName>
    </recommendedName>
</protein>
<organism evidence="1 3">
    <name type="scientific">Acidovorax temperans</name>
    <dbReference type="NCBI Taxonomy" id="80878"/>
    <lineage>
        <taxon>Bacteria</taxon>
        <taxon>Pseudomonadati</taxon>
        <taxon>Pseudomonadota</taxon>
        <taxon>Betaproteobacteria</taxon>
        <taxon>Burkholderiales</taxon>
        <taxon>Comamonadaceae</taxon>
        <taxon>Acidovorax</taxon>
    </lineage>
</organism>
<dbReference type="Proteomes" id="UP000032566">
    <property type="component" value="Unassembled WGS sequence"/>
</dbReference>
<evidence type="ECO:0000313" key="2">
    <source>
        <dbReference type="EMBL" id="TQN08051.1"/>
    </source>
</evidence>
<dbReference type="OrthoDB" id="9155022at2"/>
<evidence type="ECO:0000313" key="1">
    <source>
        <dbReference type="EMBL" id="KJA09662.1"/>
    </source>
</evidence>
<keyword evidence="3" id="KW-1185">Reference proteome</keyword>
<reference evidence="1 3" key="1">
    <citation type="submission" date="2014-12" db="EMBL/GenBank/DDBJ databases">
        <title>Isolation of bacteria from lake water.</title>
        <authorList>
            <person name="Sheng K.-Y."/>
            <person name="Chin P.-S."/>
            <person name="Chan K.-G."/>
            <person name="Tan G.S."/>
        </authorList>
    </citation>
    <scope>NUCLEOTIDE SEQUENCE [LARGE SCALE GENOMIC DNA]</scope>
    <source>
        <strain evidence="1 3">KY4</strain>
    </source>
</reference>
<evidence type="ECO:0000313" key="4">
    <source>
        <dbReference type="Proteomes" id="UP000316993"/>
    </source>
</evidence>
<dbReference type="STRING" id="80878.RP29_15055"/>
<evidence type="ECO:0008006" key="5">
    <source>
        <dbReference type="Google" id="ProtNLM"/>
    </source>
</evidence>